<dbReference type="EMBL" id="UINC01221787">
    <property type="protein sequence ID" value="SVE50262.1"/>
    <property type="molecule type" value="Genomic_DNA"/>
</dbReference>
<name>A0A383E0C6_9ZZZZ</name>
<accession>A0A383E0C6</accession>
<reference evidence="1" key="1">
    <citation type="submission" date="2018-05" db="EMBL/GenBank/DDBJ databases">
        <authorList>
            <person name="Lanie J.A."/>
            <person name="Ng W.-L."/>
            <person name="Kazmierczak K.M."/>
            <person name="Andrzejewski T.M."/>
            <person name="Davidsen T.M."/>
            <person name="Wayne K.J."/>
            <person name="Tettelin H."/>
            <person name="Glass J.I."/>
            <person name="Rusch D."/>
            <person name="Podicherti R."/>
            <person name="Tsui H.-C.T."/>
            <person name="Winkler M.E."/>
        </authorList>
    </citation>
    <scope>NUCLEOTIDE SEQUENCE</scope>
</reference>
<gene>
    <name evidence="1" type="ORF">METZ01_LOCUS503116</name>
</gene>
<proteinExistence type="predicted"/>
<sequence>MLSAYYKDEGILDEDYIVIVNCPHCNSNNSDSMFDLNGFKHQSCIKCGSVYVSPRLKD</sequence>
<evidence type="ECO:0000313" key="1">
    <source>
        <dbReference type="EMBL" id="SVE50262.1"/>
    </source>
</evidence>
<protein>
    <submittedName>
        <fullName evidence="1">Uncharacterized protein</fullName>
    </submittedName>
</protein>
<organism evidence="1">
    <name type="scientific">marine metagenome</name>
    <dbReference type="NCBI Taxonomy" id="408172"/>
    <lineage>
        <taxon>unclassified sequences</taxon>
        <taxon>metagenomes</taxon>
        <taxon>ecological metagenomes</taxon>
    </lineage>
</organism>
<dbReference type="AlphaFoldDB" id="A0A383E0C6"/>
<feature type="non-terminal residue" evidence="1">
    <location>
        <position position="58"/>
    </location>
</feature>